<accession>A0A183GST5</accession>
<evidence type="ECO:0000313" key="2">
    <source>
        <dbReference type="WBParaSite" id="HPBE_0002575501-mRNA-1"/>
    </source>
</evidence>
<name>A0A183GST5_HELPZ</name>
<dbReference type="WBParaSite" id="HPBE_0002575501-mRNA-1">
    <property type="protein sequence ID" value="HPBE_0002575501-mRNA-1"/>
    <property type="gene ID" value="HPBE_0002575501"/>
</dbReference>
<evidence type="ECO:0000313" key="1">
    <source>
        <dbReference type="Proteomes" id="UP000050761"/>
    </source>
</evidence>
<protein>
    <submittedName>
        <fullName evidence="2">Uncharacterized protein</fullName>
    </submittedName>
</protein>
<dbReference type="AlphaFoldDB" id="A0A183GST5"/>
<reference evidence="2" key="1">
    <citation type="submission" date="2019-09" db="UniProtKB">
        <authorList>
            <consortium name="WormBaseParasite"/>
        </authorList>
    </citation>
    <scope>IDENTIFICATION</scope>
</reference>
<dbReference type="Proteomes" id="UP000050761">
    <property type="component" value="Unassembled WGS sequence"/>
</dbReference>
<proteinExistence type="predicted"/>
<sequence>LLKRLHACAQLDSISRRTSFDHISTTTKKLLEERRELRLNPNATHLERLMANICCRKALQKHLEEHRKKRTVEAAQRKSTLKKCRRDLTDHSIPFAALRNEDGLVTISRFEMESIAKLFYTNLFRFKIPIPNPVIPAGGTGSFPRKYELRYRV</sequence>
<organism evidence="1 2">
    <name type="scientific">Heligmosomoides polygyrus</name>
    <name type="common">Parasitic roundworm</name>
    <dbReference type="NCBI Taxonomy" id="6339"/>
    <lineage>
        <taxon>Eukaryota</taxon>
        <taxon>Metazoa</taxon>
        <taxon>Ecdysozoa</taxon>
        <taxon>Nematoda</taxon>
        <taxon>Chromadorea</taxon>
        <taxon>Rhabditida</taxon>
        <taxon>Rhabditina</taxon>
        <taxon>Rhabditomorpha</taxon>
        <taxon>Strongyloidea</taxon>
        <taxon>Heligmosomidae</taxon>
        <taxon>Heligmosomoides</taxon>
    </lineage>
</organism>
<keyword evidence="1" id="KW-1185">Reference proteome</keyword>